<reference evidence="1 2" key="2">
    <citation type="submission" date="2020-01" db="EMBL/GenBank/DDBJ databases">
        <title>Clostridiaceae sp. nov. isolated from the gut of human by culturomics.</title>
        <authorList>
            <person name="Chang Y."/>
        </authorList>
    </citation>
    <scope>NUCLEOTIDE SEQUENCE [LARGE SCALE GENOMIC DNA]</scope>
    <source>
        <strain evidence="1 2">DONG20-135</strain>
    </source>
</reference>
<sequence>MEDHVLAWLKKELNITDETRYLNDWIKARGDIMDVVVEALDLHSKENILSRRERDLIKVFRCMSPDGKSKAETMINVFYDEECRKEKE</sequence>
<organism evidence="1 2">
    <name type="scientific">Copranaerobaculum intestinale</name>
    <dbReference type="NCBI Taxonomy" id="2692629"/>
    <lineage>
        <taxon>Bacteria</taxon>
        <taxon>Bacillati</taxon>
        <taxon>Bacillota</taxon>
        <taxon>Erysipelotrichia</taxon>
        <taxon>Erysipelotrichales</taxon>
        <taxon>Erysipelotrichaceae</taxon>
        <taxon>Copranaerobaculum</taxon>
    </lineage>
</organism>
<protein>
    <submittedName>
        <fullName evidence="1">Uncharacterized protein</fullName>
    </submittedName>
</protein>
<dbReference type="EMBL" id="WUUQ01000001">
    <property type="protein sequence ID" value="MXQ72417.1"/>
    <property type="molecule type" value="Genomic_DNA"/>
</dbReference>
<dbReference type="AlphaFoldDB" id="A0A6N8U998"/>
<dbReference type="RefSeq" id="WP_160623917.1">
    <property type="nucleotide sequence ID" value="NZ_WUUQ01000001.1"/>
</dbReference>
<keyword evidence="2" id="KW-1185">Reference proteome</keyword>
<comment type="caution">
    <text evidence="1">The sequence shown here is derived from an EMBL/GenBank/DDBJ whole genome shotgun (WGS) entry which is preliminary data.</text>
</comment>
<accession>A0A6N8U998</accession>
<gene>
    <name evidence="1" type="ORF">GSF08_00485</name>
</gene>
<proteinExistence type="predicted"/>
<dbReference type="Proteomes" id="UP000434036">
    <property type="component" value="Unassembled WGS sequence"/>
</dbReference>
<name>A0A6N8U998_9FIRM</name>
<evidence type="ECO:0000313" key="1">
    <source>
        <dbReference type="EMBL" id="MXQ72417.1"/>
    </source>
</evidence>
<reference evidence="1 2" key="1">
    <citation type="submission" date="2019-12" db="EMBL/GenBank/DDBJ databases">
        <authorList>
            <person name="Yang R."/>
        </authorList>
    </citation>
    <scope>NUCLEOTIDE SEQUENCE [LARGE SCALE GENOMIC DNA]</scope>
    <source>
        <strain evidence="1 2">DONG20-135</strain>
    </source>
</reference>
<evidence type="ECO:0000313" key="2">
    <source>
        <dbReference type="Proteomes" id="UP000434036"/>
    </source>
</evidence>